<keyword evidence="4" id="KW-1185">Reference proteome</keyword>
<evidence type="ECO:0000256" key="1">
    <source>
        <dbReference type="SAM" id="MobiDB-lite"/>
    </source>
</evidence>
<feature type="region of interest" description="Disordered" evidence="1">
    <location>
        <begin position="251"/>
        <end position="281"/>
    </location>
</feature>
<accession>A0ABR8YZ54</accession>
<gene>
    <name evidence="3" type="ORF">H9624_02460</name>
</gene>
<dbReference type="Proteomes" id="UP000661894">
    <property type="component" value="Unassembled WGS sequence"/>
</dbReference>
<reference evidence="3 4" key="1">
    <citation type="submission" date="2020-08" db="EMBL/GenBank/DDBJ databases">
        <title>A Genomic Blueprint of the Chicken Gut Microbiome.</title>
        <authorList>
            <person name="Gilroy R."/>
            <person name="Ravi A."/>
            <person name="Getino M."/>
            <person name="Pursley I."/>
            <person name="Horton D.L."/>
            <person name="Alikhan N.-F."/>
            <person name="Baker D."/>
            <person name="Gharbi K."/>
            <person name="Hall N."/>
            <person name="Watson M."/>
            <person name="Adriaenssens E.M."/>
            <person name="Foster-Nyarko E."/>
            <person name="Jarju S."/>
            <person name="Secka A."/>
            <person name="Antonio M."/>
            <person name="Oren A."/>
            <person name="Chaudhuri R."/>
            <person name="La Ragione R.M."/>
            <person name="Hildebrand F."/>
            <person name="Pallen M.J."/>
        </authorList>
    </citation>
    <scope>NUCLEOTIDE SEQUENCE [LARGE SCALE GENOMIC DNA]</scope>
    <source>
        <strain evidence="3 4">Sa1BUA1</strain>
    </source>
</reference>
<comment type="caution">
    <text evidence="3">The sequence shown here is derived from an EMBL/GenBank/DDBJ whole genome shotgun (WGS) entry which is preliminary data.</text>
</comment>
<name>A0ABR8YZ54_9MICO</name>
<dbReference type="RefSeq" id="WP_251838324.1">
    <property type="nucleotide sequence ID" value="NZ_JACSPO010000001.1"/>
</dbReference>
<feature type="compositionally biased region" description="Low complexity" evidence="1">
    <location>
        <begin position="319"/>
        <end position="330"/>
    </location>
</feature>
<feature type="compositionally biased region" description="Pro residues" evidence="1">
    <location>
        <begin position="304"/>
        <end position="318"/>
    </location>
</feature>
<feature type="region of interest" description="Disordered" evidence="1">
    <location>
        <begin position="295"/>
        <end position="380"/>
    </location>
</feature>
<feature type="compositionally biased region" description="Basic residues" evidence="1">
    <location>
        <begin position="355"/>
        <end position="364"/>
    </location>
</feature>
<evidence type="ECO:0000259" key="2">
    <source>
        <dbReference type="Pfam" id="PF11268"/>
    </source>
</evidence>
<dbReference type="InterPro" id="IPR047682">
    <property type="entry name" value="SepH-like"/>
</dbReference>
<dbReference type="NCBIfam" id="NF040712">
    <property type="entry name" value="SepH"/>
    <property type="match status" value="1"/>
</dbReference>
<evidence type="ECO:0000313" key="3">
    <source>
        <dbReference type="EMBL" id="MBD8061187.1"/>
    </source>
</evidence>
<dbReference type="EMBL" id="JACSPO010000001">
    <property type="protein sequence ID" value="MBD8061187.1"/>
    <property type="molecule type" value="Genomic_DNA"/>
</dbReference>
<evidence type="ECO:0000313" key="4">
    <source>
        <dbReference type="Proteomes" id="UP000661894"/>
    </source>
</evidence>
<sequence length="380" mass="41242">MLELELVGLHSDGEHLTLAGPDGQRYRLLVDDALRAAVRRDRPQLEQIRAGAGLRPKEIQARIRAGATAVEVAEAAGLPVEHVQRYEGPVLAERSWVVDQARRFTVGRAEDSPSLGDLVLDRLATRGVRAPEIEWDAVRAQDRSWELIARFTAGDKHREARWEVDMAARTTHALDDEGRWLSETEVTPASPSRRHLMPVRLYDVEADGDLGPALAAVDADLTDAEPEDDLGYGDLPAASTDDLLAELRATRGTRPELEPVEEDDDWGLPPAAHPPASRAHEAVDAQVLPMPRDARPAAVEEPEPAPSAPSAPSIPPAAPAATTAEEPAQARSGESQGRRAAQAPAQRRDGEAKDAKRRPSRGRRASVPSWDEIVFGAKPE</sequence>
<protein>
    <submittedName>
        <fullName evidence="3">DUF3071 domain-containing protein</fullName>
    </submittedName>
</protein>
<dbReference type="InterPro" id="IPR021421">
    <property type="entry name" value="DUF3071"/>
</dbReference>
<organism evidence="3 4">
    <name type="scientific">Oceanitalea stevensii</name>
    <dbReference type="NCBI Taxonomy" id="2763072"/>
    <lineage>
        <taxon>Bacteria</taxon>
        <taxon>Bacillati</taxon>
        <taxon>Actinomycetota</taxon>
        <taxon>Actinomycetes</taxon>
        <taxon>Micrococcales</taxon>
        <taxon>Bogoriellaceae</taxon>
        <taxon>Georgenia</taxon>
    </lineage>
</organism>
<dbReference type="Pfam" id="PF11268">
    <property type="entry name" value="DUF3071"/>
    <property type="match status" value="1"/>
</dbReference>
<proteinExistence type="predicted"/>
<feature type="domain" description="DUF3071" evidence="2">
    <location>
        <begin position="1"/>
        <end position="163"/>
    </location>
</feature>